<feature type="transmembrane region" description="Helical" evidence="13">
    <location>
        <begin position="91"/>
        <end position="111"/>
    </location>
</feature>
<comment type="cofactor">
    <cofactor evidence="1">
        <name>heme b</name>
        <dbReference type="ChEBI" id="CHEBI:60344"/>
    </cofactor>
</comment>
<dbReference type="GO" id="GO:0009055">
    <property type="term" value="F:electron transfer activity"/>
    <property type="evidence" value="ECO:0007669"/>
    <property type="project" value="InterPro"/>
</dbReference>
<protein>
    <submittedName>
        <fullName evidence="15">Cytochrome b561</fullName>
    </submittedName>
</protein>
<feature type="transmembrane region" description="Helical" evidence="13">
    <location>
        <begin position="12"/>
        <end position="32"/>
    </location>
</feature>
<evidence type="ECO:0000256" key="13">
    <source>
        <dbReference type="SAM" id="Phobius"/>
    </source>
</evidence>
<dbReference type="AlphaFoldDB" id="A0A857JR97"/>
<evidence type="ECO:0000259" key="14">
    <source>
        <dbReference type="Pfam" id="PF01292"/>
    </source>
</evidence>
<dbReference type="GO" id="GO:0020037">
    <property type="term" value="F:heme binding"/>
    <property type="evidence" value="ECO:0007669"/>
    <property type="project" value="TreeGrafter"/>
</dbReference>
<keyword evidence="5" id="KW-0349">Heme</keyword>
<name>A0A857JR97_9ALTE</name>
<evidence type="ECO:0000313" key="16">
    <source>
        <dbReference type="Proteomes" id="UP000464524"/>
    </source>
</evidence>
<evidence type="ECO:0000256" key="5">
    <source>
        <dbReference type="ARBA" id="ARBA00022617"/>
    </source>
</evidence>
<evidence type="ECO:0000256" key="2">
    <source>
        <dbReference type="ARBA" id="ARBA00004651"/>
    </source>
</evidence>
<gene>
    <name evidence="15" type="ORF">FX988_04239</name>
</gene>
<dbReference type="GO" id="GO:0005886">
    <property type="term" value="C:plasma membrane"/>
    <property type="evidence" value="ECO:0007669"/>
    <property type="project" value="UniProtKB-SubCell"/>
</dbReference>
<dbReference type="InterPro" id="IPR016174">
    <property type="entry name" value="Di-haem_cyt_TM"/>
</dbReference>
<evidence type="ECO:0000256" key="10">
    <source>
        <dbReference type="ARBA" id="ARBA00023004"/>
    </source>
</evidence>
<dbReference type="GO" id="GO:0046872">
    <property type="term" value="F:metal ion binding"/>
    <property type="evidence" value="ECO:0007669"/>
    <property type="project" value="UniProtKB-KW"/>
</dbReference>
<proteinExistence type="inferred from homology"/>
<evidence type="ECO:0000256" key="1">
    <source>
        <dbReference type="ARBA" id="ARBA00001970"/>
    </source>
</evidence>
<keyword evidence="8" id="KW-0249">Electron transport</keyword>
<evidence type="ECO:0000256" key="6">
    <source>
        <dbReference type="ARBA" id="ARBA00022692"/>
    </source>
</evidence>
<dbReference type="EMBL" id="CP047656">
    <property type="protein sequence ID" value="QHJ13958.1"/>
    <property type="molecule type" value="Genomic_DNA"/>
</dbReference>
<evidence type="ECO:0000256" key="8">
    <source>
        <dbReference type="ARBA" id="ARBA00022982"/>
    </source>
</evidence>
<reference evidence="15 16" key="1">
    <citation type="submission" date="2019-12" db="EMBL/GenBank/DDBJ databases">
        <title>Genome sequencing and assembly of endphytes of Porphyra tenera.</title>
        <authorList>
            <person name="Park J.M."/>
            <person name="Shin R."/>
            <person name="Jo S.H."/>
        </authorList>
    </citation>
    <scope>NUCLEOTIDE SEQUENCE [LARGE SCALE GENOMIC DNA]</scope>
    <source>
        <strain evidence="15 16">GPM4</strain>
    </source>
</reference>
<evidence type="ECO:0000256" key="9">
    <source>
        <dbReference type="ARBA" id="ARBA00022989"/>
    </source>
</evidence>
<keyword evidence="11 13" id="KW-0472">Membrane</keyword>
<evidence type="ECO:0000256" key="3">
    <source>
        <dbReference type="ARBA" id="ARBA00022448"/>
    </source>
</evidence>
<keyword evidence="10" id="KW-0408">Iron</keyword>
<keyword evidence="4" id="KW-1003">Cell membrane</keyword>
<dbReference type="KEGG" id="pmes:FX988_04239"/>
<dbReference type="RefSeq" id="WP_160182002.1">
    <property type="nucleotide sequence ID" value="NZ_CP047656.1"/>
</dbReference>
<dbReference type="PANTHER" id="PTHR30529">
    <property type="entry name" value="CYTOCHROME B561"/>
    <property type="match status" value="1"/>
</dbReference>
<dbReference type="SUPFAM" id="SSF81342">
    <property type="entry name" value="Transmembrane di-heme cytochromes"/>
    <property type="match status" value="1"/>
</dbReference>
<dbReference type="Proteomes" id="UP000464524">
    <property type="component" value="Chromosome"/>
</dbReference>
<feature type="transmembrane region" description="Helical" evidence="13">
    <location>
        <begin position="163"/>
        <end position="182"/>
    </location>
</feature>
<keyword evidence="3" id="KW-0813">Transport</keyword>
<comment type="subcellular location">
    <subcellularLocation>
        <location evidence="2">Cell membrane</location>
        <topology evidence="2">Multi-pass membrane protein</topology>
    </subcellularLocation>
</comment>
<dbReference type="PANTHER" id="PTHR30529:SF7">
    <property type="entry name" value="CYTOCHROME B561 BACTERIAL_NI-HYDROGENASE DOMAIN-CONTAINING PROTEIN"/>
    <property type="match status" value="1"/>
</dbReference>
<accession>A0A857JR97</accession>
<comment type="similarity">
    <text evidence="12">Belongs to the cytochrome b561 family.</text>
</comment>
<dbReference type="GO" id="GO:0022904">
    <property type="term" value="P:respiratory electron transport chain"/>
    <property type="evidence" value="ECO:0007669"/>
    <property type="project" value="InterPro"/>
</dbReference>
<dbReference type="InterPro" id="IPR011577">
    <property type="entry name" value="Cyt_b561_bac/Ni-Hgenase"/>
</dbReference>
<keyword evidence="9 13" id="KW-1133">Transmembrane helix</keyword>
<evidence type="ECO:0000313" key="15">
    <source>
        <dbReference type="EMBL" id="QHJ13958.1"/>
    </source>
</evidence>
<sequence>MGLKNTPSNYGAIAKWLHWTTALLFLGSYATFYYKEWFTQARAPEGFTALQLHFSIGITVAVLVVLRILWRMTNRIPDLEPGSKWVHFFAHCGHYALYAIMIIMPITGYMGTGGSTDYFFLFEIPKFEDTALFQNIVSGGLGLSFEEFEKPLDFIHKKILGEWLLWILILGHAGAALFHHIVNKDRTLLKMTTGK</sequence>
<keyword evidence="16" id="KW-1185">Reference proteome</keyword>
<feature type="domain" description="Cytochrome b561 bacterial/Ni-hydrogenase" evidence="14">
    <location>
        <begin position="10"/>
        <end position="194"/>
    </location>
</feature>
<organism evidence="15 16">
    <name type="scientific">Paraglaciecola mesophila</name>
    <dbReference type="NCBI Taxonomy" id="197222"/>
    <lineage>
        <taxon>Bacteria</taxon>
        <taxon>Pseudomonadati</taxon>
        <taxon>Pseudomonadota</taxon>
        <taxon>Gammaproteobacteria</taxon>
        <taxon>Alteromonadales</taxon>
        <taxon>Alteromonadaceae</taxon>
        <taxon>Paraglaciecola</taxon>
    </lineage>
</organism>
<evidence type="ECO:0000256" key="11">
    <source>
        <dbReference type="ARBA" id="ARBA00023136"/>
    </source>
</evidence>
<feature type="transmembrane region" description="Helical" evidence="13">
    <location>
        <begin position="52"/>
        <end position="70"/>
    </location>
</feature>
<keyword evidence="7" id="KW-0479">Metal-binding</keyword>
<dbReference type="OrthoDB" id="9793784at2"/>
<dbReference type="Pfam" id="PF01292">
    <property type="entry name" value="Ni_hydr_CYTB"/>
    <property type="match status" value="1"/>
</dbReference>
<keyword evidence="6 13" id="KW-0812">Transmembrane</keyword>
<dbReference type="InterPro" id="IPR052168">
    <property type="entry name" value="Cytochrome_b561_oxidase"/>
</dbReference>
<evidence type="ECO:0000256" key="4">
    <source>
        <dbReference type="ARBA" id="ARBA00022475"/>
    </source>
</evidence>
<evidence type="ECO:0000256" key="7">
    <source>
        <dbReference type="ARBA" id="ARBA00022723"/>
    </source>
</evidence>
<evidence type="ECO:0000256" key="12">
    <source>
        <dbReference type="ARBA" id="ARBA00037975"/>
    </source>
</evidence>